<dbReference type="Pfam" id="PF02653">
    <property type="entry name" value="BPD_transp_2"/>
    <property type="match status" value="1"/>
</dbReference>
<feature type="transmembrane region" description="Helical" evidence="6">
    <location>
        <begin position="206"/>
        <end position="227"/>
    </location>
</feature>
<accession>A0A3S3TGN6</accession>
<gene>
    <name evidence="7" type="ORF">EOD41_11460</name>
</gene>
<feature type="transmembrane region" description="Helical" evidence="6">
    <location>
        <begin position="83"/>
        <end position="103"/>
    </location>
</feature>
<feature type="transmembrane region" description="Helical" evidence="6">
    <location>
        <begin position="56"/>
        <end position="76"/>
    </location>
</feature>
<keyword evidence="4 6" id="KW-1133">Transmembrane helix</keyword>
<feature type="transmembrane region" description="Helical" evidence="6">
    <location>
        <begin position="7"/>
        <end position="25"/>
    </location>
</feature>
<sequence length="290" mass="30651">MDFYLTALIQGLCFAGIALGIYISMKIFNIPDITTDGSYTLGGVVTSVLLTHQQPLYIVLPAVMLAGAVAGAFTGFIHTKLKINALLSGILVMTALYSINLTLMGRSNIPLIGTASLFDVLHISSSPNNNTFIILAAFVVLLAAIISYLLKTDFGLAMRATGNSETMIRALGVNTNRMKIIGLALANALTATSGYLMTQFQGFADINMGIGIVIIGLGSVIIGETIINWFGITSAWISLALVIGGAIVFQMVLAVTLSIGVDANLLKLVTAIFVLLIVSLPRLAIKNRVL</sequence>
<dbReference type="Proteomes" id="UP000282759">
    <property type="component" value="Unassembled WGS sequence"/>
</dbReference>
<evidence type="ECO:0000256" key="6">
    <source>
        <dbReference type="SAM" id="Phobius"/>
    </source>
</evidence>
<dbReference type="InterPro" id="IPR001851">
    <property type="entry name" value="ABC_transp_permease"/>
</dbReference>
<evidence type="ECO:0000256" key="1">
    <source>
        <dbReference type="ARBA" id="ARBA00004651"/>
    </source>
</evidence>
<dbReference type="OrthoDB" id="9778389at2"/>
<feature type="transmembrane region" description="Helical" evidence="6">
    <location>
        <begin position="131"/>
        <end position="150"/>
    </location>
</feature>
<feature type="transmembrane region" description="Helical" evidence="6">
    <location>
        <begin position="180"/>
        <end position="200"/>
    </location>
</feature>
<evidence type="ECO:0000256" key="2">
    <source>
        <dbReference type="ARBA" id="ARBA00022475"/>
    </source>
</evidence>
<dbReference type="PANTHER" id="PTHR32196:SF69">
    <property type="entry name" value="BRANCHED-CHAIN AMINO ACID TRANSPORT SYSTEM, PERMEASE PROTEIN"/>
    <property type="match status" value="1"/>
</dbReference>
<evidence type="ECO:0000313" key="7">
    <source>
        <dbReference type="EMBL" id="RVU00612.1"/>
    </source>
</evidence>
<evidence type="ECO:0000256" key="4">
    <source>
        <dbReference type="ARBA" id="ARBA00022989"/>
    </source>
</evidence>
<reference evidence="7 8" key="1">
    <citation type="submission" date="2019-01" db="EMBL/GenBank/DDBJ databases">
        <authorList>
            <person name="Chen W.-M."/>
        </authorList>
    </citation>
    <scope>NUCLEOTIDE SEQUENCE [LARGE SCALE GENOMIC DNA]</scope>
    <source>
        <strain evidence="7 8">YBJ-36</strain>
    </source>
</reference>
<evidence type="ECO:0000313" key="8">
    <source>
        <dbReference type="Proteomes" id="UP000282759"/>
    </source>
</evidence>
<feature type="transmembrane region" description="Helical" evidence="6">
    <location>
        <begin position="265"/>
        <end position="285"/>
    </location>
</feature>
<evidence type="ECO:0000256" key="3">
    <source>
        <dbReference type="ARBA" id="ARBA00022692"/>
    </source>
</evidence>
<proteinExistence type="predicted"/>
<feature type="transmembrane region" description="Helical" evidence="6">
    <location>
        <begin position="239"/>
        <end position="259"/>
    </location>
</feature>
<dbReference type="CDD" id="cd06574">
    <property type="entry name" value="TM_PBP1_branched-chain-AA_like"/>
    <property type="match status" value="1"/>
</dbReference>
<keyword evidence="3 6" id="KW-0812">Transmembrane</keyword>
<keyword evidence="5 6" id="KW-0472">Membrane</keyword>
<comment type="caution">
    <text evidence="7">The sequence shown here is derived from an EMBL/GenBank/DDBJ whole genome shotgun (WGS) entry which is preliminary data.</text>
</comment>
<dbReference type="PANTHER" id="PTHR32196">
    <property type="entry name" value="ABC TRANSPORTER PERMEASE PROTEIN YPHD-RELATED-RELATED"/>
    <property type="match status" value="1"/>
</dbReference>
<dbReference type="GO" id="GO:0005886">
    <property type="term" value="C:plasma membrane"/>
    <property type="evidence" value="ECO:0007669"/>
    <property type="project" value="UniProtKB-SubCell"/>
</dbReference>
<keyword evidence="8" id="KW-1185">Reference proteome</keyword>
<protein>
    <submittedName>
        <fullName evidence="7">ABC transporter permease</fullName>
    </submittedName>
</protein>
<comment type="subcellular location">
    <subcellularLocation>
        <location evidence="1">Cell membrane</location>
        <topology evidence="1">Multi-pass membrane protein</topology>
    </subcellularLocation>
</comment>
<keyword evidence="2" id="KW-1003">Cell membrane</keyword>
<dbReference type="RefSeq" id="WP_127704952.1">
    <property type="nucleotide sequence ID" value="NZ_SACK01000004.1"/>
</dbReference>
<organism evidence="7 8">
    <name type="scientific">Mucilaginibacter limnophilus</name>
    <dbReference type="NCBI Taxonomy" id="1932778"/>
    <lineage>
        <taxon>Bacteria</taxon>
        <taxon>Pseudomonadati</taxon>
        <taxon>Bacteroidota</taxon>
        <taxon>Sphingobacteriia</taxon>
        <taxon>Sphingobacteriales</taxon>
        <taxon>Sphingobacteriaceae</taxon>
        <taxon>Mucilaginibacter</taxon>
    </lineage>
</organism>
<dbReference type="GO" id="GO:0022857">
    <property type="term" value="F:transmembrane transporter activity"/>
    <property type="evidence" value="ECO:0007669"/>
    <property type="project" value="InterPro"/>
</dbReference>
<name>A0A3S3TGN6_9SPHI</name>
<evidence type="ECO:0000256" key="5">
    <source>
        <dbReference type="ARBA" id="ARBA00023136"/>
    </source>
</evidence>
<dbReference type="EMBL" id="SACK01000004">
    <property type="protein sequence ID" value="RVU00612.1"/>
    <property type="molecule type" value="Genomic_DNA"/>
</dbReference>
<dbReference type="AlphaFoldDB" id="A0A3S3TGN6"/>